<dbReference type="CDD" id="cd14748">
    <property type="entry name" value="PBP2_UgpB"/>
    <property type="match status" value="1"/>
</dbReference>
<keyword evidence="3" id="KW-0732">Signal</keyword>
<dbReference type="OrthoDB" id="9782846at2"/>
<dbReference type="GO" id="GO:1901982">
    <property type="term" value="F:maltose binding"/>
    <property type="evidence" value="ECO:0007669"/>
    <property type="project" value="TreeGrafter"/>
</dbReference>
<sequence length="449" mass="50189">MKKWLIVLIFALVFCLAVFAFAFGKMFFTDSEEIVDDKNTIDQIELTFWRNSGNEAFNKAYEELVADFEAAHPKIVINMQTMNWANEYELRLRTELAAGNYPDIMTIDSPTLALYANSGALLSIDQYMKEEGNIDDISQPTLKGLTFEGEFFLAPITEPSIALFYNRYLFKEAGIPFPSADPDNPLTWDEVLDIALQITNIEKGVYGIDPAQGFSEGEGPAYFKLPILWQFGAEALSPDGTTADRYLNSDEALEALQFYQDLYHKHQVATVELPSGAFETGKLAMTILGSWHLSELEGYTNFTLGEDFGIAPLPKGKYQVAPNGGWALGISSRTNYPDEAWEFIKFMTSYEGIKKFVEITGEIPARYSVANDIAELNEYPKNIFVQQGQKYSKNRPVTPAYSVVSHSIKLLFEDVGMDGKDVEAAAVKAVERIDRGIEELLESSASIVP</sequence>
<keyword evidence="2" id="KW-0813">Transport</keyword>
<dbReference type="PROSITE" id="PS01037">
    <property type="entry name" value="SBP_BACTERIAL_1"/>
    <property type="match status" value="1"/>
</dbReference>
<organism evidence="4 5">
    <name type="scientific">Anaerobacillus alkalilacustris</name>
    <dbReference type="NCBI Taxonomy" id="393763"/>
    <lineage>
        <taxon>Bacteria</taxon>
        <taxon>Bacillati</taxon>
        <taxon>Bacillota</taxon>
        <taxon>Bacilli</taxon>
        <taxon>Bacillales</taxon>
        <taxon>Bacillaceae</taxon>
        <taxon>Anaerobacillus</taxon>
    </lineage>
</organism>
<dbReference type="GO" id="GO:0055085">
    <property type="term" value="P:transmembrane transport"/>
    <property type="evidence" value="ECO:0007669"/>
    <property type="project" value="InterPro"/>
</dbReference>
<dbReference type="GO" id="GO:0015768">
    <property type="term" value="P:maltose transport"/>
    <property type="evidence" value="ECO:0007669"/>
    <property type="project" value="TreeGrafter"/>
</dbReference>
<dbReference type="Proteomes" id="UP000179524">
    <property type="component" value="Unassembled WGS sequence"/>
</dbReference>
<dbReference type="GO" id="GO:0042956">
    <property type="term" value="P:maltodextrin transmembrane transport"/>
    <property type="evidence" value="ECO:0007669"/>
    <property type="project" value="TreeGrafter"/>
</dbReference>
<name>A0A1S2LRJ1_9BACI</name>
<reference evidence="4 5" key="1">
    <citation type="submission" date="2016-10" db="EMBL/GenBank/DDBJ databases">
        <title>Draft genome sequences of four alkaliphilic bacteria belonging to the Anaerobacillus genus.</title>
        <authorList>
            <person name="Bassil N.M."/>
            <person name="Lloyd J.R."/>
        </authorList>
    </citation>
    <scope>NUCLEOTIDE SEQUENCE [LARGE SCALE GENOMIC DNA]</scope>
    <source>
        <strain evidence="4 5">DSM 18345</strain>
    </source>
</reference>
<evidence type="ECO:0000256" key="2">
    <source>
        <dbReference type="ARBA" id="ARBA00022448"/>
    </source>
</evidence>
<dbReference type="RefSeq" id="WP_071308875.1">
    <property type="nucleotide sequence ID" value="NZ_MLQR01000014.1"/>
</dbReference>
<dbReference type="EMBL" id="MLQR01000014">
    <property type="protein sequence ID" value="OIJ15131.1"/>
    <property type="molecule type" value="Genomic_DNA"/>
</dbReference>
<gene>
    <name evidence="4" type="ORF">BKP37_06855</name>
</gene>
<dbReference type="Pfam" id="PF01547">
    <property type="entry name" value="SBP_bac_1"/>
    <property type="match status" value="1"/>
</dbReference>
<protein>
    <submittedName>
        <fullName evidence="4">ABC transporter substrate-binding protein</fullName>
    </submittedName>
</protein>
<dbReference type="InterPro" id="IPR006061">
    <property type="entry name" value="SBP_1_CS"/>
</dbReference>
<comment type="caution">
    <text evidence="4">The sequence shown here is derived from an EMBL/GenBank/DDBJ whole genome shotgun (WGS) entry which is preliminary data.</text>
</comment>
<dbReference type="PANTHER" id="PTHR30061">
    <property type="entry name" value="MALTOSE-BINDING PERIPLASMIC PROTEIN"/>
    <property type="match status" value="1"/>
</dbReference>
<evidence type="ECO:0000313" key="4">
    <source>
        <dbReference type="EMBL" id="OIJ15131.1"/>
    </source>
</evidence>
<evidence type="ECO:0000256" key="1">
    <source>
        <dbReference type="ARBA" id="ARBA00008520"/>
    </source>
</evidence>
<comment type="similarity">
    <text evidence="1">Belongs to the bacterial solute-binding protein 1 family.</text>
</comment>
<dbReference type="InterPro" id="IPR006059">
    <property type="entry name" value="SBP"/>
</dbReference>
<accession>A0A1S2LRJ1</accession>
<dbReference type="AlphaFoldDB" id="A0A1S2LRJ1"/>
<dbReference type="Gene3D" id="3.40.190.10">
    <property type="entry name" value="Periplasmic binding protein-like II"/>
    <property type="match status" value="2"/>
</dbReference>
<keyword evidence="5" id="KW-1185">Reference proteome</keyword>
<dbReference type="SUPFAM" id="SSF53850">
    <property type="entry name" value="Periplasmic binding protein-like II"/>
    <property type="match status" value="1"/>
</dbReference>
<proteinExistence type="inferred from homology"/>
<evidence type="ECO:0000313" key="5">
    <source>
        <dbReference type="Proteomes" id="UP000179524"/>
    </source>
</evidence>
<evidence type="ECO:0000256" key="3">
    <source>
        <dbReference type="ARBA" id="ARBA00022729"/>
    </source>
</evidence>
<dbReference type="GO" id="GO:0055052">
    <property type="term" value="C:ATP-binding cassette (ABC) transporter complex, substrate-binding subunit-containing"/>
    <property type="evidence" value="ECO:0007669"/>
    <property type="project" value="TreeGrafter"/>
</dbReference>
<dbReference type="PANTHER" id="PTHR30061:SF50">
    <property type="entry name" value="MALTOSE_MALTODEXTRIN-BINDING PERIPLASMIC PROTEIN"/>
    <property type="match status" value="1"/>
</dbReference>